<evidence type="ECO:0000259" key="1">
    <source>
        <dbReference type="Pfam" id="PF08553"/>
    </source>
</evidence>
<dbReference type="InterPro" id="IPR015943">
    <property type="entry name" value="WD40/YVTN_repeat-like_dom_sf"/>
</dbReference>
<accession>A0A4Z1SLI1</accession>
<dbReference type="InterPro" id="IPR040458">
    <property type="entry name" value="Vid27"/>
</dbReference>
<keyword evidence="3" id="KW-1185">Reference proteome</keyword>
<dbReference type="OrthoDB" id="10251113at2759"/>
<evidence type="ECO:0000313" key="3">
    <source>
        <dbReference type="Proteomes" id="UP000315496"/>
    </source>
</evidence>
<dbReference type="SUPFAM" id="SSF50998">
    <property type="entry name" value="Quinoprotein alcohol dehydrogenase-like"/>
    <property type="match status" value="1"/>
</dbReference>
<feature type="domain" description="Vacuolar import/degradation Vid27 C-terminal" evidence="1">
    <location>
        <begin position="420"/>
        <end position="656"/>
    </location>
</feature>
<name>A0A4Z1SLI1_GIAMU</name>
<dbReference type="VEuPathDB" id="GiardiaDB:GMRT_13412"/>
<proteinExistence type="predicted"/>
<organism evidence="2 3">
    <name type="scientific">Giardia muris</name>
    <dbReference type="NCBI Taxonomy" id="5742"/>
    <lineage>
        <taxon>Eukaryota</taxon>
        <taxon>Metamonada</taxon>
        <taxon>Diplomonadida</taxon>
        <taxon>Hexamitidae</taxon>
        <taxon>Giardiinae</taxon>
        <taxon>Giardia</taxon>
    </lineage>
</organism>
<dbReference type="GO" id="GO:0005737">
    <property type="term" value="C:cytoplasm"/>
    <property type="evidence" value="ECO:0007669"/>
    <property type="project" value="TreeGrafter"/>
</dbReference>
<dbReference type="InterPro" id="IPR013863">
    <property type="entry name" value="VID27_C"/>
</dbReference>
<dbReference type="PANTHER" id="PTHR31913:SF0">
    <property type="entry name" value="VACUOLAR IMPORT AND DEGRADATION PROTEIN 27"/>
    <property type="match status" value="1"/>
</dbReference>
<dbReference type="PANTHER" id="PTHR31913">
    <property type="entry name" value="VACUOLAR IMPORT AND DEGRADATION PROTEIN 27"/>
    <property type="match status" value="1"/>
</dbReference>
<dbReference type="Proteomes" id="UP000315496">
    <property type="component" value="Chromosome 5"/>
</dbReference>
<sequence length="702" mass="77174">MRRFAGLLRESAQNAPWTTTIPEAAIVIDTSKVFPTLSVVAKNRAPRVVHEFSMRGVVDAGLHKNNKKAFFTFRGSEASHFLTVELHNLLRTTATEPSENCMAILHDLVERAKVIVEDMRTPFVQELPHPFGLPSTYDFKEGFPGLYVMFGVNESPCRIGDEGEIYFVPALEARQKGLSDEGSPDWIVLDAGSSGSAAIPLTEKLLYSLYNDDLQLSLAIPTSTKAKRHSETQGIFALGFIFHEKQDYTKFADLFINSLSVCVRKRAGINVDAKDAQSDNAYIARAMGMGRGPTRGRSDEVIDISDSSDEDLDEVEMVQEAHKIQKVELPASYDDYADPHLIPYAAPAEADHPTAQFLVKRNIAAISRMKNVDVHYITGSKQRLQEMQLRDDALSIIAPAALQFGANASSLFSTALSAPEEKQDNIYRYPLERPDVVDRFSATKTDINYHPQIVDFAIGQAGLGSIGSCPIDADNAIVCLTKMGVHLLDMRLPGPSQRTGNSYDYKDKVRFSAVIITPRGAVITGSFDGTIRIYSKIGNRAITSFPGFGFPTTHLCVTEDESWLVATTPTILIVYPLRSEDGGKSATSGRGLAVADRPDPFILRLSPVTLSEIGASNTSGLRPATFSMDERTIITGTTTYVLIWDFEKIRKGITESSKACTKIRLNDNVIGVGMSTPTQLVVGTESEFEIRRYVPPKSRAKK</sequence>
<evidence type="ECO:0000313" key="2">
    <source>
        <dbReference type="EMBL" id="TNJ26380.1"/>
    </source>
</evidence>
<dbReference type="Gene3D" id="2.130.10.10">
    <property type="entry name" value="YVTN repeat-like/Quinoprotein amine dehydrogenase"/>
    <property type="match status" value="1"/>
</dbReference>
<dbReference type="GO" id="GO:0005634">
    <property type="term" value="C:nucleus"/>
    <property type="evidence" value="ECO:0007669"/>
    <property type="project" value="TreeGrafter"/>
</dbReference>
<comment type="caution">
    <text evidence="2">The sequence shown here is derived from an EMBL/GenBank/DDBJ whole genome shotgun (WGS) entry which is preliminary data.</text>
</comment>
<dbReference type="EMBL" id="VDLU01000005">
    <property type="protein sequence ID" value="TNJ26380.1"/>
    <property type="molecule type" value="Genomic_DNA"/>
</dbReference>
<gene>
    <name evidence="2" type="ORF">GMRT_13412</name>
</gene>
<dbReference type="Pfam" id="PF08553">
    <property type="entry name" value="VID27"/>
    <property type="match status" value="1"/>
</dbReference>
<dbReference type="InterPro" id="IPR011047">
    <property type="entry name" value="Quinoprotein_ADH-like_sf"/>
</dbReference>
<reference evidence="2 3" key="1">
    <citation type="submission" date="2019-05" db="EMBL/GenBank/DDBJ databases">
        <title>The compact genome of Giardia muris reveals important steps in the evolution of intestinal protozoan parasites.</title>
        <authorList>
            <person name="Xu F."/>
            <person name="Jimenez-Gonzalez A."/>
            <person name="Einarsson E."/>
            <person name="Astvaldsson A."/>
            <person name="Peirasmaki D."/>
            <person name="Eckmann L."/>
            <person name="Andersson J.O."/>
            <person name="Svard S.G."/>
            <person name="Jerlstrom-Hultqvist J."/>
        </authorList>
    </citation>
    <scope>NUCLEOTIDE SEQUENCE [LARGE SCALE GENOMIC DNA]</scope>
    <source>
        <strain evidence="2 3">Roberts-Thomson</strain>
    </source>
</reference>
<protein>
    <submittedName>
        <fullName evidence="2">VID27 cytoplasmic protein</fullName>
    </submittedName>
</protein>
<dbReference type="AlphaFoldDB" id="A0A4Z1SLI1"/>